<evidence type="ECO:0000313" key="10">
    <source>
        <dbReference type="Proteomes" id="UP000192582"/>
    </source>
</evidence>
<accession>A0A1W1VKM0</accession>
<dbReference type="InterPro" id="IPR017972">
    <property type="entry name" value="Cyt_P450_CS"/>
</dbReference>
<dbReference type="GO" id="GO:0020037">
    <property type="term" value="F:heme binding"/>
    <property type="evidence" value="ECO:0007669"/>
    <property type="project" value="InterPro"/>
</dbReference>
<dbReference type="RefSeq" id="WP_084049396.1">
    <property type="nucleotide sequence ID" value="NZ_FWWU01000009.1"/>
</dbReference>
<dbReference type="STRING" id="695939.SAMN00790413_02057"/>
<evidence type="ECO:0000313" key="9">
    <source>
        <dbReference type="EMBL" id="SMB93621.1"/>
    </source>
</evidence>
<dbReference type="GO" id="GO:0004497">
    <property type="term" value="F:monooxygenase activity"/>
    <property type="evidence" value="ECO:0007669"/>
    <property type="project" value="UniProtKB-KW"/>
</dbReference>
<dbReference type="InterPro" id="IPR050196">
    <property type="entry name" value="Cytochrome_P450_Monoox"/>
</dbReference>
<dbReference type="GO" id="GO:0005506">
    <property type="term" value="F:iron ion binding"/>
    <property type="evidence" value="ECO:0007669"/>
    <property type="project" value="InterPro"/>
</dbReference>
<dbReference type="PROSITE" id="PS00086">
    <property type="entry name" value="CYTOCHROME_P450"/>
    <property type="match status" value="1"/>
</dbReference>
<keyword evidence="3 7" id="KW-0479">Metal-binding</keyword>
<gene>
    <name evidence="9" type="ORF">SAMN00790413_02057</name>
</gene>
<keyword evidence="5 7" id="KW-0408">Iron</keyword>
<keyword evidence="6 8" id="KW-0503">Monooxygenase</keyword>
<evidence type="ECO:0000256" key="2">
    <source>
        <dbReference type="ARBA" id="ARBA00022617"/>
    </source>
</evidence>
<name>A0A1W1VKM0_9DEIO</name>
<evidence type="ECO:0000256" key="7">
    <source>
        <dbReference type="PIRSR" id="PIRSR602401-1"/>
    </source>
</evidence>
<dbReference type="OrthoDB" id="9789468at2"/>
<keyword evidence="2 7" id="KW-0349">Heme</keyword>
<evidence type="ECO:0000256" key="4">
    <source>
        <dbReference type="ARBA" id="ARBA00023002"/>
    </source>
</evidence>
<evidence type="ECO:0000256" key="6">
    <source>
        <dbReference type="ARBA" id="ARBA00023033"/>
    </source>
</evidence>
<feature type="binding site" description="axial binding residue" evidence="7">
    <location>
        <position position="399"/>
    </location>
    <ligand>
        <name>heme</name>
        <dbReference type="ChEBI" id="CHEBI:30413"/>
    </ligand>
    <ligandPart>
        <name>Fe</name>
        <dbReference type="ChEBI" id="CHEBI:18248"/>
    </ligandPart>
</feature>
<dbReference type="InterPro" id="IPR001128">
    <property type="entry name" value="Cyt_P450"/>
</dbReference>
<sequence>MTVPLPLPDLQRPEGPRGHPLLGHLPQLRQDALGFLRHSRAAYGDVFPIRFGRQEVLVVADPAAAREVLVTKAASFRKGRGIQKMEPFLGTGLLAAEGEVWRGHRRLMQPSFHRSALEGMAGDIVASAEPMLRELARAAQSGAEVDVGSEMLRVALRAVATVLFGTALRDEDLAVVERELPPLLTSTANRIRSLVDWDLPTPARQREKASQQALDQLIHRIIRERRTAGAGGHDLLGMLIAARDEEGRGGLSDAELRDEAMTLFLAGHETTATLLTFLFLELSRHPEVRTRAAAEVQEMLEDRAPTAADMRRLPFLNACIQEALRLYPPAWLLPRQATQPVTVRGVPLAAGQGASVNVFLLHRNARFWPRPDAFLPERWLTGERVPDAFMPFGAGARMCIGNHLAIMEATLISALVLRGFTLDVPGGGPTGLVAGVTLKPGAPVWARVSPTA</sequence>
<dbReference type="PRINTS" id="PR00385">
    <property type="entry name" value="P450"/>
</dbReference>
<dbReference type="Pfam" id="PF00067">
    <property type="entry name" value="p450"/>
    <property type="match status" value="1"/>
</dbReference>
<reference evidence="9 10" key="1">
    <citation type="submission" date="2017-04" db="EMBL/GenBank/DDBJ databases">
        <authorList>
            <person name="Afonso C.L."/>
            <person name="Miller P.J."/>
            <person name="Scott M.A."/>
            <person name="Spackman E."/>
            <person name="Goraichik I."/>
            <person name="Dimitrov K.M."/>
            <person name="Suarez D.L."/>
            <person name="Swayne D.E."/>
        </authorList>
    </citation>
    <scope>NUCLEOTIDE SEQUENCE [LARGE SCALE GENOMIC DNA]</scope>
    <source>
        <strain evidence="9 10">KR-140</strain>
    </source>
</reference>
<dbReference type="Proteomes" id="UP000192582">
    <property type="component" value="Unassembled WGS sequence"/>
</dbReference>
<keyword evidence="10" id="KW-1185">Reference proteome</keyword>
<proteinExistence type="inferred from homology"/>
<dbReference type="PANTHER" id="PTHR24291">
    <property type="entry name" value="CYTOCHROME P450 FAMILY 4"/>
    <property type="match status" value="1"/>
</dbReference>
<comment type="similarity">
    <text evidence="1 8">Belongs to the cytochrome P450 family.</text>
</comment>
<dbReference type="SUPFAM" id="SSF48264">
    <property type="entry name" value="Cytochrome P450"/>
    <property type="match status" value="1"/>
</dbReference>
<dbReference type="GO" id="GO:0016705">
    <property type="term" value="F:oxidoreductase activity, acting on paired donors, with incorporation or reduction of molecular oxygen"/>
    <property type="evidence" value="ECO:0007669"/>
    <property type="project" value="InterPro"/>
</dbReference>
<comment type="cofactor">
    <cofactor evidence="7">
        <name>heme</name>
        <dbReference type="ChEBI" id="CHEBI:30413"/>
    </cofactor>
</comment>
<evidence type="ECO:0000256" key="5">
    <source>
        <dbReference type="ARBA" id="ARBA00023004"/>
    </source>
</evidence>
<keyword evidence="4 8" id="KW-0560">Oxidoreductase</keyword>
<dbReference type="InterPro" id="IPR036396">
    <property type="entry name" value="Cyt_P450_sf"/>
</dbReference>
<dbReference type="EMBL" id="FWWU01000009">
    <property type="protein sequence ID" value="SMB93621.1"/>
    <property type="molecule type" value="Genomic_DNA"/>
</dbReference>
<dbReference type="InterPro" id="IPR002401">
    <property type="entry name" value="Cyt_P450_E_grp-I"/>
</dbReference>
<dbReference type="PANTHER" id="PTHR24291:SF50">
    <property type="entry name" value="BIFUNCTIONAL ALBAFLAVENONE MONOOXYGENASE_TERPENE SYNTHASE"/>
    <property type="match status" value="1"/>
</dbReference>
<evidence type="ECO:0000256" key="8">
    <source>
        <dbReference type="RuleBase" id="RU000461"/>
    </source>
</evidence>
<evidence type="ECO:0000256" key="3">
    <source>
        <dbReference type="ARBA" id="ARBA00022723"/>
    </source>
</evidence>
<dbReference type="Gene3D" id="1.10.630.10">
    <property type="entry name" value="Cytochrome P450"/>
    <property type="match status" value="1"/>
</dbReference>
<protein>
    <submittedName>
        <fullName evidence="9">Cytochrome P450</fullName>
    </submittedName>
</protein>
<evidence type="ECO:0000256" key="1">
    <source>
        <dbReference type="ARBA" id="ARBA00010617"/>
    </source>
</evidence>
<dbReference type="AlphaFoldDB" id="A0A1W1VKM0"/>
<dbReference type="PRINTS" id="PR00463">
    <property type="entry name" value="EP450I"/>
</dbReference>
<organism evidence="9 10">
    <name type="scientific">Deinococcus hopiensis KR-140</name>
    <dbReference type="NCBI Taxonomy" id="695939"/>
    <lineage>
        <taxon>Bacteria</taxon>
        <taxon>Thermotogati</taxon>
        <taxon>Deinococcota</taxon>
        <taxon>Deinococci</taxon>
        <taxon>Deinococcales</taxon>
        <taxon>Deinococcaceae</taxon>
        <taxon>Deinococcus</taxon>
    </lineage>
</organism>